<dbReference type="EMBL" id="JACNJH010000290">
    <property type="protein sequence ID" value="MBC8363348.1"/>
    <property type="molecule type" value="Genomic_DNA"/>
</dbReference>
<dbReference type="Pfam" id="PF21247">
    <property type="entry name" value="Fic-like_C"/>
    <property type="match status" value="1"/>
</dbReference>
<feature type="domain" description="Filamentation induced by cAMP protein Fic-like C-terminal" evidence="1">
    <location>
        <begin position="4"/>
        <end position="65"/>
    </location>
</feature>
<sequence length="83" mass="9396">MTPEVKRLLNIITGDHSRKELQELLRLKNAEHFRKAYLLPAINAGLVQMTLPDKPKSRLQKYRLTETGQALQKSLAGGTRAKT</sequence>
<evidence type="ECO:0000313" key="2">
    <source>
        <dbReference type="EMBL" id="MBC8363348.1"/>
    </source>
</evidence>
<organism evidence="2 3">
    <name type="scientific">Candidatus Desulfatibia profunda</name>
    <dbReference type="NCBI Taxonomy" id="2841695"/>
    <lineage>
        <taxon>Bacteria</taxon>
        <taxon>Pseudomonadati</taxon>
        <taxon>Thermodesulfobacteriota</taxon>
        <taxon>Desulfobacteria</taxon>
        <taxon>Desulfobacterales</taxon>
        <taxon>Desulfobacterales incertae sedis</taxon>
        <taxon>Candidatus Desulfatibia</taxon>
    </lineage>
</organism>
<name>A0A8J6P001_9BACT</name>
<evidence type="ECO:0000313" key="3">
    <source>
        <dbReference type="Proteomes" id="UP000603434"/>
    </source>
</evidence>
<evidence type="ECO:0000259" key="1">
    <source>
        <dbReference type="Pfam" id="PF21247"/>
    </source>
</evidence>
<dbReference type="AlphaFoldDB" id="A0A8J6P001"/>
<dbReference type="Proteomes" id="UP000603434">
    <property type="component" value="Unassembled WGS sequence"/>
</dbReference>
<accession>A0A8J6P001</accession>
<proteinExistence type="predicted"/>
<comment type="caution">
    <text evidence="2">The sequence shown here is derived from an EMBL/GenBank/DDBJ whole genome shotgun (WGS) entry which is preliminary data.</text>
</comment>
<gene>
    <name evidence="2" type="ORF">H8E23_18365</name>
</gene>
<protein>
    <recommendedName>
        <fullName evidence="1">Filamentation induced by cAMP protein Fic-like C-terminal domain-containing protein</fullName>
    </recommendedName>
</protein>
<dbReference type="InterPro" id="IPR049514">
    <property type="entry name" value="Fic-like_C"/>
</dbReference>
<reference evidence="2 3" key="1">
    <citation type="submission" date="2020-08" db="EMBL/GenBank/DDBJ databases">
        <title>Bridging the membrane lipid divide: bacteria of the FCB group superphylum have the potential to synthesize archaeal ether lipids.</title>
        <authorList>
            <person name="Villanueva L."/>
            <person name="Von Meijenfeldt F.A.B."/>
            <person name="Westbye A.B."/>
            <person name="Yadav S."/>
            <person name="Hopmans E.C."/>
            <person name="Dutilh B.E."/>
            <person name="Sinninghe Damste J.S."/>
        </authorList>
    </citation>
    <scope>NUCLEOTIDE SEQUENCE [LARGE SCALE GENOMIC DNA]</scope>
    <source>
        <strain evidence="2">NIOZ-UU30</strain>
    </source>
</reference>